<dbReference type="EMBL" id="JBIBSM010000001">
    <property type="protein sequence ID" value="MFF8274598.1"/>
    <property type="molecule type" value="Genomic_DNA"/>
</dbReference>
<dbReference type="Pfam" id="PF18029">
    <property type="entry name" value="Glyoxalase_6"/>
    <property type="match status" value="1"/>
</dbReference>
<sequence length="121" mass="13651">MAVRMYHLAVDAHDLPAQARFWAQVLDWKILFEAEDEIVIGADEHAWPGMCFLPVPESKTVKNRLHIDLSPDDRDAEVERIVGLGAKRVDVGQSEDATWVVLADPEGNEFCVLRPKRSLTD</sequence>
<gene>
    <name evidence="2" type="ORF">ACF05T_00570</name>
</gene>
<protein>
    <submittedName>
        <fullName evidence="2">VOC family protein</fullName>
    </submittedName>
</protein>
<dbReference type="InterPro" id="IPR029068">
    <property type="entry name" value="Glyas_Bleomycin-R_OHBP_Dase"/>
</dbReference>
<proteinExistence type="predicted"/>
<evidence type="ECO:0000313" key="2">
    <source>
        <dbReference type="EMBL" id="MFF8274598.1"/>
    </source>
</evidence>
<reference evidence="2 3" key="1">
    <citation type="submission" date="2024-10" db="EMBL/GenBank/DDBJ databases">
        <title>The Natural Products Discovery Center: Release of the First 8490 Sequenced Strains for Exploring Actinobacteria Biosynthetic Diversity.</title>
        <authorList>
            <person name="Kalkreuter E."/>
            <person name="Kautsar S.A."/>
            <person name="Yang D."/>
            <person name="Bader C.D."/>
            <person name="Teijaro C.N."/>
            <person name="Fluegel L."/>
            <person name="Davis C.M."/>
            <person name="Simpson J.R."/>
            <person name="Lauterbach L."/>
            <person name="Steele A.D."/>
            <person name="Gui C."/>
            <person name="Meng S."/>
            <person name="Li G."/>
            <person name="Viehrig K."/>
            <person name="Ye F."/>
            <person name="Su P."/>
            <person name="Kiefer A.F."/>
            <person name="Nichols A."/>
            <person name="Cepeda A.J."/>
            <person name="Yan W."/>
            <person name="Fan B."/>
            <person name="Jiang Y."/>
            <person name="Adhikari A."/>
            <person name="Zheng C.-J."/>
            <person name="Schuster L."/>
            <person name="Cowan T.M."/>
            <person name="Smanski M.J."/>
            <person name="Chevrette M.G."/>
            <person name="De Carvalho L.P.S."/>
            <person name="Shen B."/>
        </authorList>
    </citation>
    <scope>NUCLEOTIDE SEQUENCE [LARGE SCALE GENOMIC DNA]</scope>
    <source>
        <strain evidence="2 3">NPDC015755</strain>
    </source>
</reference>
<evidence type="ECO:0000259" key="1">
    <source>
        <dbReference type="PROSITE" id="PS51819"/>
    </source>
</evidence>
<dbReference type="CDD" id="cd06587">
    <property type="entry name" value="VOC"/>
    <property type="match status" value="1"/>
</dbReference>
<comment type="caution">
    <text evidence="2">The sequence shown here is derived from an EMBL/GenBank/DDBJ whole genome shotgun (WGS) entry which is preliminary data.</text>
</comment>
<name>A0ABW6Y455_9ACTN</name>
<evidence type="ECO:0000313" key="3">
    <source>
        <dbReference type="Proteomes" id="UP001603013"/>
    </source>
</evidence>
<dbReference type="PANTHER" id="PTHR35908:SF1">
    <property type="entry name" value="CONSERVED PROTEIN"/>
    <property type="match status" value="1"/>
</dbReference>
<organism evidence="2 3">
    <name type="scientific">Streptomyces lateritius</name>
    <dbReference type="NCBI Taxonomy" id="67313"/>
    <lineage>
        <taxon>Bacteria</taxon>
        <taxon>Bacillati</taxon>
        <taxon>Actinomycetota</taxon>
        <taxon>Actinomycetes</taxon>
        <taxon>Kitasatosporales</taxon>
        <taxon>Streptomycetaceae</taxon>
        <taxon>Streptomyces</taxon>
    </lineage>
</organism>
<feature type="domain" description="VOC" evidence="1">
    <location>
        <begin position="4"/>
        <end position="115"/>
    </location>
</feature>
<dbReference type="Proteomes" id="UP001603013">
    <property type="component" value="Unassembled WGS sequence"/>
</dbReference>
<dbReference type="InterPro" id="IPR037523">
    <property type="entry name" value="VOC_core"/>
</dbReference>
<dbReference type="PANTHER" id="PTHR35908">
    <property type="entry name" value="HYPOTHETICAL FUSION PROTEIN"/>
    <property type="match status" value="1"/>
</dbReference>
<dbReference type="InterPro" id="IPR041581">
    <property type="entry name" value="Glyoxalase_6"/>
</dbReference>
<dbReference type="Gene3D" id="3.10.180.10">
    <property type="entry name" value="2,3-Dihydroxybiphenyl 1,2-Dioxygenase, domain 1"/>
    <property type="match status" value="1"/>
</dbReference>
<dbReference type="SUPFAM" id="SSF54593">
    <property type="entry name" value="Glyoxalase/Bleomycin resistance protein/Dihydroxybiphenyl dioxygenase"/>
    <property type="match status" value="1"/>
</dbReference>
<dbReference type="PROSITE" id="PS51819">
    <property type="entry name" value="VOC"/>
    <property type="match status" value="1"/>
</dbReference>
<accession>A0ABW6Y455</accession>
<keyword evidence="3" id="KW-1185">Reference proteome</keyword>
<dbReference type="RefSeq" id="WP_158986155.1">
    <property type="nucleotide sequence ID" value="NZ_BMTO01000001.1"/>
</dbReference>